<reference evidence="2" key="1">
    <citation type="journal article" date="2021" name="Proc. Natl. Acad. Sci. U.S.A.">
        <title>A Catalog of Tens of Thousands of Viruses from Human Metagenomes Reveals Hidden Associations with Chronic Diseases.</title>
        <authorList>
            <person name="Tisza M.J."/>
            <person name="Buck C.B."/>
        </authorList>
    </citation>
    <scope>NUCLEOTIDE SEQUENCE</scope>
    <source>
        <strain evidence="2">CtBCr48</strain>
    </source>
</reference>
<protein>
    <recommendedName>
        <fullName evidence="1">DUF4376 domain-containing protein</fullName>
    </recommendedName>
</protein>
<sequence>MKIFQIVNDICYYDATPVHPTLKSTEGKYPPDVLFVEAPDKVHEGWGYDATQVGDARFIQPTPPAGWQYDEDTGTFYQGELYSPHKQRKIDEMNLVCAQSITNGCDVKLTDGTTEHFALTAEDQINIATAEKAVQAGATAFPYHADGKLCRLYPAADIQKIINTATAWKTYHTTYFNHLKQWINRMEDKAEIQGVRYGVELPDDLKASLNSIMTAMQQMLDAGVKLTMV</sequence>
<dbReference type="EMBL" id="BK032595">
    <property type="protein sequence ID" value="DAF50292.1"/>
    <property type="molecule type" value="Genomic_DNA"/>
</dbReference>
<dbReference type="InterPro" id="IPR025484">
    <property type="entry name" value="DUF4376"/>
</dbReference>
<dbReference type="Pfam" id="PF14301">
    <property type="entry name" value="DUF4376"/>
    <property type="match status" value="1"/>
</dbReference>
<evidence type="ECO:0000259" key="1">
    <source>
        <dbReference type="Pfam" id="PF14301"/>
    </source>
</evidence>
<feature type="domain" description="DUF4376" evidence="1">
    <location>
        <begin position="85"/>
        <end position="185"/>
    </location>
</feature>
<accession>A0A8S5SGX2</accession>
<organism evidence="2">
    <name type="scientific">Siphoviridae sp. ctBCr48</name>
    <dbReference type="NCBI Taxonomy" id="2827802"/>
    <lineage>
        <taxon>Viruses</taxon>
        <taxon>Duplodnaviria</taxon>
        <taxon>Heunggongvirae</taxon>
        <taxon>Uroviricota</taxon>
        <taxon>Caudoviricetes</taxon>
    </lineage>
</organism>
<evidence type="ECO:0000313" key="2">
    <source>
        <dbReference type="EMBL" id="DAF50292.1"/>
    </source>
</evidence>
<name>A0A8S5SGX2_9CAUD</name>
<proteinExistence type="predicted"/>